<dbReference type="InterPro" id="IPR024688">
    <property type="entry name" value="Mac_dom"/>
</dbReference>
<evidence type="ECO:0000256" key="3">
    <source>
        <dbReference type="ARBA" id="ARBA00022737"/>
    </source>
</evidence>
<keyword evidence="2 5" id="KW-0808">Transferase</keyword>
<evidence type="ECO:0000256" key="5">
    <source>
        <dbReference type="RuleBase" id="RU367021"/>
    </source>
</evidence>
<evidence type="ECO:0000256" key="4">
    <source>
        <dbReference type="ARBA" id="ARBA00023315"/>
    </source>
</evidence>
<dbReference type="PANTHER" id="PTHR43017:SF1">
    <property type="entry name" value="ACETYLTRANSFERASE YJL218W-RELATED"/>
    <property type="match status" value="1"/>
</dbReference>
<dbReference type="InterPro" id="IPR001451">
    <property type="entry name" value="Hexapep"/>
</dbReference>
<gene>
    <name evidence="7" type="ORF">ST398NM02_2606</name>
</gene>
<evidence type="ECO:0000313" key="7">
    <source>
        <dbReference type="EMBL" id="EIA14794.1"/>
    </source>
</evidence>
<accession>A0ABC9Q1U3</accession>
<dbReference type="GO" id="GO:0016407">
    <property type="term" value="F:acetyltransferase activity"/>
    <property type="evidence" value="ECO:0007669"/>
    <property type="project" value="UniProtKB-UniRule"/>
</dbReference>
<evidence type="ECO:0000256" key="1">
    <source>
        <dbReference type="ARBA" id="ARBA00007274"/>
    </source>
</evidence>
<name>A0ABC9Q1U3_STAA5</name>
<dbReference type="Proteomes" id="UP000003093">
    <property type="component" value="Unassembled WGS sequence"/>
</dbReference>
<dbReference type="InterPro" id="IPR039369">
    <property type="entry name" value="LacA-like"/>
</dbReference>
<sequence length="203" mass="22463">MKGVMTEKEKMLAEKWYDANFDQDLINERARAKDICFELNHTKPSDKNKRKELIDELFQTTTDNVSISIPFDTDYGWNVKLGKNVYVNTNCYFMDGGQITIGDNVFIGPNCGFYTATHPLNFHHRNEGFEKAGPINIGSNTWFGGHVAVLPGVTIGEGSVIGAGSVVTKDIPPHSLAVGNPCKVVRKIDNEVPSEALNDETLN</sequence>
<dbReference type="InterPro" id="IPR011004">
    <property type="entry name" value="Trimer_LpxA-like_sf"/>
</dbReference>
<dbReference type="FunFam" id="2.160.10.10:FF:000008">
    <property type="entry name" value="Maltose O-acetyltransferase"/>
    <property type="match status" value="1"/>
</dbReference>
<organism evidence="7 8">
    <name type="scientific">Staphylococcus aureus subsp. aureus DR10</name>
    <dbReference type="NCBI Taxonomy" id="1155079"/>
    <lineage>
        <taxon>Bacteria</taxon>
        <taxon>Bacillati</taxon>
        <taxon>Bacillota</taxon>
        <taxon>Bacilli</taxon>
        <taxon>Bacillales</taxon>
        <taxon>Staphylococcaceae</taxon>
        <taxon>Staphylococcus</taxon>
    </lineage>
</organism>
<comment type="caution">
    <text evidence="7">The sequence shown here is derived from an EMBL/GenBank/DDBJ whole genome shotgun (WGS) entry which is preliminary data.</text>
</comment>
<protein>
    <recommendedName>
        <fullName evidence="5">Acetyltransferase</fullName>
        <ecNumber evidence="5">2.3.1.-</ecNumber>
    </recommendedName>
</protein>
<keyword evidence="3" id="KW-0677">Repeat</keyword>
<dbReference type="PANTHER" id="PTHR43017">
    <property type="entry name" value="GALACTOSIDE O-ACETYLTRANSFERASE"/>
    <property type="match status" value="1"/>
</dbReference>
<dbReference type="SMART" id="SM01266">
    <property type="entry name" value="Mac"/>
    <property type="match status" value="1"/>
</dbReference>
<dbReference type="CDD" id="cd03357">
    <property type="entry name" value="LbH_MAT_GAT"/>
    <property type="match status" value="1"/>
</dbReference>
<evidence type="ECO:0000313" key="8">
    <source>
        <dbReference type="Proteomes" id="UP000003093"/>
    </source>
</evidence>
<dbReference type="Pfam" id="PF12464">
    <property type="entry name" value="Mac"/>
    <property type="match status" value="1"/>
</dbReference>
<dbReference type="Pfam" id="PF14602">
    <property type="entry name" value="Hexapep_2"/>
    <property type="match status" value="1"/>
</dbReference>
<proteinExistence type="inferred from homology"/>
<dbReference type="EMBL" id="AIDT01000003">
    <property type="protein sequence ID" value="EIA14794.1"/>
    <property type="molecule type" value="Genomic_DNA"/>
</dbReference>
<dbReference type="SUPFAM" id="SSF51161">
    <property type="entry name" value="Trimeric LpxA-like enzymes"/>
    <property type="match status" value="1"/>
</dbReference>
<dbReference type="Pfam" id="PF00132">
    <property type="entry name" value="Hexapep"/>
    <property type="match status" value="1"/>
</dbReference>
<keyword evidence="4 5" id="KW-0012">Acyltransferase</keyword>
<feature type="domain" description="Maltose/galactoside acetyltransferase" evidence="6">
    <location>
        <begin position="8"/>
        <end position="63"/>
    </location>
</feature>
<reference evidence="7 8" key="1">
    <citation type="journal article" date="2012" name="MBio">
        <title>Identification of a highly transmissible animal-independent Staphylococcus aureus ST398 clone with distinct genomic and cell adhesion properties.</title>
        <authorList>
            <person name="Uhlemann A.C."/>
            <person name="Porcella S.F."/>
            <person name="Trivedi S."/>
            <person name="Sullivan S.B."/>
            <person name="Hafer C."/>
            <person name="Kennedy A.D."/>
            <person name="Barbian K.D."/>
            <person name="McCarthy A.J."/>
            <person name="Street C."/>
            <person name="Hirschberg D.L."/>
            <person name="Lipkin W.I."/>
            <person name="Lindsay J.A."/>
            <person name="DeLeo F.R."/>
            <person name="Lowy F.D."/>
        </authorList>
    </citation>
    <scope>NUCLEOTIDE SEQUENCE [LARGE SCALE GENOMIC DNA]</scope>
    <source>
        <strain evidence="7 8">DR10</strain>
    </source>
</reference>
<dbReference type="AlphaFoldDB" id="A0ABC9Q1U3"/>
<comment type="similarity">
    <text evidence="1 5">Belongs to the transferase hexapeptide repeat family.</text>
</comment>
<evidence type="ECO:0000259" key="6">
    <source>
        <dbReference type="SMART" id="SM01266"/>
    </source>
</evidence>
<dbReference type="Gene3D" id="2.160.10.10">
    <property type="entry name" value="Hexapeptide repeat proteins"/>
    <property type="match status" value="1"/>
</dbReference>
<dbReference type="EC" id="2.3.1.-" evidence="5"/>
<evidence type="ECO:0000256" key="2">
    <source>
        <dbReference type="ARBA" id="ARBA00022679"/>
    </source>
</evidence>